<evidence type="ECO:0008006" key="6">
    <source>
        <dbReference type="Google" id="ProtNLM"/>
    </source>
</evidence>
<dbReference type="AlphaFoldDB" id="A0A0D2DFP5"/>
<dbReference type="GO" id="GO:0016491">
    <property type="term" value="F:oxidoreductase activity"/>
    <property type="evidence" value="ECO:0007669"/>
    <property type="project" value="UniProtKB-KW"/>
</dbReference>
<dbReference type="InterPro" id="IPR036291">
    <property type="entry name" value="NAD(P)-bd_dom_sf"/>
</dbReference>
<dbReference type="SUPFAM" id="SSF51735">
    <property type="entry name" value="NAD(P)-binding Rossmann-fold domains"/>
    <property type="match status" value="1"/>
</dbReference>
<protein>
    <recommendedName>
        <fullName evidence="6">NAD(P)-binding protein</fullName>
    </recommendedName>
</protein>
<dbReference type="PANTHER" id="PTHR24320:SF283">
    <property type="entry name" value="RETINOL DEHYDROGENASE 11"/>
    <property type="match status" value="1"/>
</dbReference>
<comment type="similarity">
    <text evidence="1">Belongs to the short-chain dehydrogenases/reductases (SDR) family.</text>
</comment>
<dbReference type="InterPro" id="IPR002347">
    <property type="entry name" value="SDR_fam"/>
</dbReference>
<evidence type="ECO:0000256" key="2">
    <source>
        <dbReference type="ARBA" id="ARBA00022857"/>
    </source>
</evidence>
<reference evidence="4 5" key="1">
    <citation type="submission" date="2015-01" db="EMBL/GenBank/DDBJ databases">
        <title>The Genome Sequence of Exophiala oligosperma CBS72588.</title>
        <authorList>
            <consortium name="The Broad Institute Genomics Platform"/>
            <person name="Cuomo C."/>
            <person name="de Hoog S."/>
            <person name="Gorbushina A."/>
            <person name="Stielow B."/>
            <person name="Teixiera M."/>
            <person name="Abouelleil A."/>
            <person name="Chapman S.B."/>
            <person name="Priest M."/>
            <person name="Young S.K."/>
            <person name="Wortman J."/>
            <person name="Nusbaum C."/>
            <person name="Birren B."/>
        </authorList>
    </citation>
    <scope>NUCLEOTIDE SEQUENCE [LARGE SCALE GENOMIC DNA]</scope>
    <source>
        <strain evidence="4 5">CBS 72588</strain>
    </source>
</reference>
<gene>
    <name evidence="4" type="ORF">PV06_06828</name>
</gene>
<dbReference type="STRING" id="215243.A0A0D2DFP5"/>
<keyword evidence="3" id="KW-0560">Oxidoreductase</keyword>
<dbReference type="VEuPathDB" id="FungiDB:PV06_06828"/>
<dbReference type="Pfam" id="PF00106">
    <property type="entry name" value="adh_short"/>
    <property type="match status" value="1"/>
</dbReference>
<accession>A0A0D2DFP5</accession>
<dbReference type="Gene3D" id="3.40.50.720">
    <property type="entry name" value="NAD(P)-binding Rossmann-like Domain"/>
    <property type="match status" value="1"/>
</dbReference>
<proteinExistence type="inferred from homology"/>
<evidence type="ECO:0000313" key="4">
    <source>
        <dbReference type="EMBL" id="KIW41255.1"/>
    </source>
</evidence>
<dbReference type="Proteomes" id="UP000053342">
    <property type="component" value="Unassembled WGS sequence"/>
</dbReference>
<dbReference type="RefSeq" id="XP_016261471.1">
    <property type="nucleotide sequence ID" value="XM_016407991.1"/>
</dbReference>
<dbReference type="EMBL" id="KN847337">
    <property type="protein sequence ID" value="KIW41255.1"/>
    <property type="molecule type" value="Genomic_DNA"/>
</dbReference>
<evidence type="ECO:0000256" key="3">
    <source>
        <dbReference type="ARBA" id="ARBA00023002"/>
    </source>
</evidence>
<dbReference type="GeneID" id="27358902"/>
<organism evidence="4 5">
    <name type="scientific">Exophiala oligosperma</name>
    <dbReference type="NCBI Taxonomy" id="215243"/>
    <lineage>
        <taxon>Eukaryota</taxon>
        <taxon>Fungi</taxon>
        <taxon>Dikarya</taxon>
        <taxon>Ascomycota</taxon>
        <taxon>Pezizomycotina</taxon>
        <taxon>Eurotiomycetes</taxon>
        <taxon>Chaetothyriomycetidae</taxon>
        <taxon>Chaetothyriales</taxon>
        <taxon>Herpotrichiellaceae</taxon>
        <taxon>Exophiala</taxon>
    </lineage>
</organism>
<dbReference type="OrthoDB" id="191139at2759"/>
<dbReference type="PRINTS" id="PR00081">
    <property type="entry name" value="GDHRDH"/>
</dbReference>
<dbReference type="PANTHER" id="PTHR24320">
    <property type="entry name" value="RETINOL DEHYDROGENASE"/>
    <property type="match status" value="1"/>
</dbReference>
<sequence length="354" mass="38028">MTATTNTEFNQNTEALSVAAAFPESIKGRTILITGANKLGIGYTTAEALASQGPKCLILAGRSPSKVQECIDALSSKYPNIDYRLLEVELSSQSSIKKAGSTVMSWSDIPTIDLVINNAGVMNLPQRTLSVDGIEMHFATNHLGHFLLDNIIMPKLIAAAKTSSSGFVRIINVSSVGTMVSPLRVSDVNFTKPVKDLPESEKPNVAMLKAAGLPANEDLVYMPFAAYGQSKTSNVLFSVGLNDKLYARYGILSLALHPGEMKSELARHTDKEWLAKALEARAARGGSVKSLEAGASTTLVAALDPKLGRPGSDGKGYFLSDCQVGDVQPYAVDEAIARKLWELSERFVGEKFTW</sequence>
<name>A0A0D2DFP5_9EURO</name>
<dbReference type="HOGENOM" id="CLU_010194_44_0_1"/>
<keyword evidence="5" id="KW-1185">Reference proteome</keyword>
<evidence type="ECO:0000313" key="5">
    <source>
        <dbReference type="Proteomes" id="UP000053342"/>
    </source>
</evidence>
<keyword evidence="2" id="KW-0521">NADP</keyword>
<evidence type="ECO:0000256" key="1">
    <source>
        <dbReference type="ARBA" id="ARBA00006484"/>
    </source>
</evidence>